<feature type="compositionally biased region" description="Basic and acidic residues" evidence="2">
    <location>
        <begin position="563"/>
        <end position="573"/>
    </location>
</feature>
<feature type="compositionally biased region" description="Basic residues" evidence="2">
    <location>
        <begin position="758"/>
        <end position="769"/>
    </location>
</feature>
<evidence type="ECO:0000256" key="2">
    <source>
        <dbReference type="SAM" id="MobiDB-lite"/>
    </source>
</evidence>
<feature type="region of interest" description="Disordered" evidence="2">
    <location>
        <begin position="684"/>
        <end position="739"/>
    </location>
</feature>
<dbReference type="Proteomes" id="UP000823046">
    <property type="component" value="Unassembled WGS sequence"/>
</dbReference>
<gene>
    <name evidence="4" type="ORF">IE077_000222</name>
</gene>
<dbReference type="InterPro" id="IPR001650">
    <property type="entry name" value="Helicase_C-like"/>
</dbReference>
<keyword evidence="1" id="KW-0378">Hydrolase</keyword>
<feature type="compositionally biased region" description="Polar residues" evidence="2">
    <location>
        <begin position="725"/>
        <end position="739"/>
    </location>
</feature>
<dbReference type="EMBL" id="JADAQX010000991">
    <property type="protein sequence ID" value="KAF8819061.1"/>
    <property type="molecule type" value="Genomic_DNA"/>
</dbReference>
<reference evidence="4 5" key="1">
    <citation type="journal article" date="2020" name="bioRxiv">
        <title>Metabolic contributions of an alphaproteobacterial endosymbiont in the apicomplexan Cardiosporidium cionae.</title>
        <authorList>
            <person name="Hunter E.S."/>
            <person name="Paight C.J."/>
            <person name="Lane C.E."/>
        </authorList>
    </citation>
    <scope>NUCLEOTIDE SEQUENCE [LARGE SCALE GENOMIC DNA]</scope>
    <source>
        <strain evidence="4">ESH_2018</strain>
    </source>
</reference>
<dbReference type="PANTHER" id="PTHR10799">
    <property type="entry name" value="SNF2/RAD54 HELICASE FAMILY"/>
    <property type="match status" value="1"/>
</dbReference>
<dbReference type="InterPro" id="IPR049730">
    <property type="entry name" value="SNF2/RAD54-like_C"/>
</dbReference>
<feature type="region of interest" description="Disordered" evidence="2">
    <location>
        <begin position="892"/>
        <end position="974"/>
    </location>
</feature>
<dbReference type="CDD" id="cd18793">
    <property type="entry name" value="SF2_C_SNF"/>
    <property type="match status" value="1"/>
</dbReference>
<protein>
    <recommendedName>
        <fullName evidence="3">Helicase C-terminal domain-containing protein</fullName>
    </recommendedName>
</protein>
<keyword evidence="5" id="KW-1185">Reference proteome</keyword>
<feature type="region of interest" description="Disordered" evidence="2">
    <location>
        <begin position="377"/>
        <end position="466"/>
    </location>
</feature>
<feature type="compositionally biased region" description="Basic and acidic residues" evidence="2">
    <location>
        <begin position="1053"/>
        <end position="1066"/>
    </location>
</feature>
<dbReference type="SMART" id="SM00490">
    <property type="entry name" value="HELICc"/>
    <property type="match status" value="1"/>
</dbReference>
<feature type="compositionally biased region" description="Polar residues" evidence="2">
    <location>
        <begin position="270"/>
        <end position="289"/>
    </location>
</feature>
<feature type="compositionally biased region" description="Polar residues" evidence="2">
    <location>
        <begin position="1067"/>
        <end position="1084"/>
    </location>
</feature>
<feature type="region of interest" description="Disordered" evidence="2">
    <location>
        <begin position="563"/>
        <end position="587"/>
    </location>
</feature>
<name>A0ABQ7J4X2_9APIC</name>
<dbReference type="InterPro" id="IPR027417">
    <property type="entry name" value="P-loop_NTPase"/>
</dbReference>
<feature type="region of interest" description="Disordered" evidence="2">
    <location>
        <begin position="1108"/>
        <end position="1158"/>
    </location>
</feature>
<feature type="compositionally biased region" description="Basic residues" evidence="2">
    <location>
        <begin position="454"/>
        <end position="463"/>
    </location>
</feature>
<feature type="domain" description="Helicase C-terminal" evidence="3">
    <location>
        <begin position="32"/>
        <end position="196"/>
    </location>
</feature>
<proteinExistence type="predicted"/>
<feature type="compositionally biased region" description="Polar residues" evidence="2">
    <location>
        <begin position="799"/>
        <end position="813"/>
    </location>
</feature>
<evidence type="ECO:0000259" key="3">
    <source>
        <dbReference type="PROSITE" id="PS51194"/>
    </source>
</evidence>
<dbReference type="SUPFAM" id="SSF52540">
    <property type="entry name" value="P-loop containing nucleoside triphosphate hydrolases"/>
    <property type="match status" value="1"/>
</dbReference>
<feature type="region of interest" description="Disordered" evidence="2">
    <location>
        <begin position="795"/>
        <end position="821"/>
    </location>
</feature>
<sequence>MQLRKIVNHPYLFLDEYLINDDLYRVAGKFEVLDRMLPKFLHFKHKILIFSQMTQLMDIFGDYLTFKGIKYHRLDGAIGLQERKERMDFFNDPEDDTLVFMLSTRAGGLGLNLQAADTVILFDSDFNPHQDLQAACRAHRVGQQNEVRVFRLITISGVEELILTKAQHKLNIDEKVIQAGMFNTGSTDEDREERLRSILGGKFSKTISEATTPQELNRYMARTEAEEEWFESYDRKLFGDHMDRFCLNESSTAETTNSFLPPATKKHPSQETLLPSSTQENDTSGTPDTSCLMDFSPGEIVGDNPTEENATVPSLSVNTEGLTQRGNLCSSSPSPDSHPIFESVPPSSLTSLDELPPPSLIADAFTAHSASSLPPLILHDDDVGCPSDLPSPPPLETEASPGDPTSSDTSMAEIASPPLPPTATPPDEATTAPLPFPGEDSHSEVDAAMAPPPLRRKKEKRGARSAITPPIEAAEWVDWRRSGRVASVLILCSRLMSAEDLPPWIVVDDEEEAIGSQQESSYDETLAPAAQTGLMARTSSGSSISSLLKTSGSCLVESLVHADPRRGDTKDPRGAGVRFPGRGRGRGMKFALENSARRLRSRRENRVMYNDTLSEAKFLRVVERLGAGNGTNLEEALREEMQRAEARKEKRGVKRRLKETLKSHPEDMFEGRTVEVASPPVEAAEGDAPMKRKRRSWTRRIKPQSSDGPGRPYRRCRNRGGPRTFRNSTEGLPTVFTSSSGTLEKEGFITSTVPPLVGRRRSGRPRLHRTPLPAPSLRMGGISPIDEEVEEAKEIGKSDVSSPSRGATETNSLPLKPLGPSLRLRGGSVGFPSFRRSRLRGRSRASVRGIRRSHALRSRSTRFSLNTTCLVPETVAAKAFSMETKPLSRLIKKRNLDTQEGTPASSDRFVGELDFASPNYSSAGESSDAEERQKLSSSLSQINVRKGSRESSSQEEEKPRVARNHRKAPKLRRPLVAECENEGHTFIKSQSHKSEVLSSGNISSVGSRLSSEANASAEEFFSAGKTSFPLLSSSETAFPLPASDSHCGLFPEDSTKSHIPSGKDESNSVSSSKTATEGTTSRSPSLDPAVAPGAMLTATMASRVEIPKYVPPDSSNATLRWGKRGSKPHGICLLDAPPDSDKSEQTVLPLLSSRESPS</sequence>
<feature type="region of interest" description="Disordered" evidence="2">
    <location>
        <begin position="754"/>
        <end position="781"/>
    </location>
</feature>
<evidence type="ECO:0000256" key="1">
    <source>
        <dbReference type="ARBA" id="ARBA00022801"/>
    </source>
</evidence>
<dbReference type="Gene3D" id="3.40.50.300">
    <property type="entry name" value="P-loop containing nucleotide triphosphate hydrolases"/>
    <property type="match status" value="1"/>
</dbReference>
<organism evidence="4 5">
    <name type="scientific">Cardiosporidium cionae</name>
    <dbReference type="NCBI Taxonomy" id="476202"/>
    <lineage>
        <taxon>Eukaryota</taxon>
        <taxon>Sar</taxon>
        <taxon>Alveolata</taxon>
        <taxon>Apicomplexa</taxon>
        <taxon>Aconoidasida</taxon>
        <taxon>Nephromycida</taxon>
        <taxon>Cardiosporidium</taxon>
    </lineage>
</organism>
<feature type="compositionally biased region" description="Polar residues" evidence="2">
    <location>
        <begin position="307"/>
        <end position="335"/>
    </location>
</feature>
<evidence type="ECO:0000313" key="4">
    <source>
        <dbReference type="EMBL" id="KAF8819061.1"/>
    </source>
</evidence>
<dbReference type="Pfam" id="PF00271">
    <property type="entry name" value="Helicase_C"/>
    <property type="match status" value="1"/>
</dbReference>
<feature type="region of interest" description="Disordered" evidence="2">
    <location>
        <begin position="986"/>
        <end position="1006"/>
    </location>
</feature>
<feature type="region of interest" description="Disordered" evidence="2">
    <location>
        <begin position="253"/>
        <end position="355"/>
    </location>
</feature>
<dbReference type="PROSITE" id="PS51194">
    <property type="entry name" value="HELICASE_CTER"/>
    <property type="match status" value="1"/>
</dbReference>
<feature type="compositionally biased region" description="Basic residues" evidence="2">
    <location>
        <begin position="691"/>
        <end position="702"/>
    </location>
</feature>
<accession>A0ABQ7J4X2</accession>
<comment type="caution">
    <text evidence="4">The sequence shown here is derived from an EMBL/GenBank/DDBJ whole genome shotgun (WGS) entry which is preliminary data.</text>
</comment>
<evidence type="ECO:0000313" key="5">
    <source>
        <dbReference type="Proteomes" id="UP000823046"/>
    </source>
</evidence>
<feature type="compositionally biased region" description="Basic residues" evidence="2">
    <location>
        <begin position="961"/>
        <end position="973"/>
    </location>
</feature>
<feature type="compositionally biased region" description="Polar residues" evidence="2">
    <location>
        <begin position="996"/>
        <end position="1006"/>
    </location>
</feature>
<feature type="region of interest" description="Disordered" evidence="2">
    <location>
        <begin position="1049"/>
        <end position="1090"/>
    </location>
</feature>